<proteinExistence type="predicted"/>
<protein>
    <submittedName>
        <fullName evidence="1">Polysaccharide biosynthesis glycosyltransferase</fullName>
    </submittedName>
</protein>
<gene>
    <name evidence="1" type="ORF">NB231_11139</name>
</gene>
<dbReference type="HOGENOM" id="CLU_1319827_0_0_6"/>
<dbReference type="EMBL" id="AAOF01000016">
    <property type="protein sequence ID" value="EAR20827.1"/>
    <property type="molecule type" value="Genomic_DNA"/>
</dbReference>
<dbReference type="eggNOG" id="COG2148">
    <property type="taxonomic scope" value="Bacteria"/>
</dbReference>
<keyword evidence="1" id="KW-0808">Transferase</keyword>
<dbReference type="Gene3D" id="3.40.50.720">
    <property type="entry name" value="NAD(P)-binding Rossmann-like Domain"/>
    <property type="match status" value="1"/>
</dbReference>
<accession>A4BU06</accession>
<name>A4BU06_9GAMM</name>
<dbReference type="SUPFAM" id="SSF51735">
    <property type="entry name" value="NAD(P)-binding Rossmann-fold domains"/>
    <property type="match status" value="1"/>
</dbReference>
<keyword evidence="2" id="KW-1185">Reference proteome</keyword>
<dbReference type="GO" id="GO:0016740">
    <property type="term" value="F:transferase activity"/>
    <property type="evidence" value="ECO:0007669"/>
    <property type="project" value="UniProtKB-KW"/>
</dbReference>
<comment type="caution">
    <text evidence="1">The sequence shown here is derived from an EMBL/GenBank/DDBJ whole genome shotgun (WGS) entry which is preliminary data.</text>
</comment>
<dbReference type="AlphaFoldDB" id="A4BU06"/>
<dbReference type="InterPro" id="IPR036291">
    <property type="entry name" value="NAD(P)-bd_dom_sf"/>
</dbReference>
<sequence>MFKKTVSAGRIARRIAVYGAGCESEEVLKSLQAEAPLLRVEGVYDERSTRILGTVYGREVSGGIKRLIDDILERKIDLVLLALPMAGEQRLQGIERMLEQVAVEVRLVPPAHWFGFGKKSVRTVGRIPTLGLWEPPFRVSGALLKWCVDKSVAISALLALSPLLALIAAAIKLESRGAALSGPVLRRRLRDRRMARHLHREPTRPAAR</sequence>
<evidence type="ECO:0000313" key="1">
    <source>
        <dbReference type="EMBL" id="EAR20827.1"/>
    </source>
</evidence>
<dbReference type="RefSeq" id="WP_005002561.1">
    <property type="nucleotide sequence ID" value="NZ_CH672427.1"/>
</dbReference>
<dbReference type="Pfam" id="PF13727">
    <property type="entry name" value="CoA_binding_3"/>
    <property type="match status" value="1"/>
</dbReference>
<reference evidence="1 2" key="1">
    <citation type="submission" date="2006-02" db="EMBL/GenBank/DDBJ databases">
        <authorList>
            <person name="Waterbury J."/>
            <person name="Ferriera S."/>
            <person name="Johnson J."/>
            <person name="Kravitz S."/>
            <person name="Halpern A."/>
            <person name="Remington K."/>
            <person name="Beeson K."/>
            <person name="Tran B."/>
            <person name="Rogers Y.-H."/>
            <person name="Friedman R."/>
            <person name="Venter J.C."/>
        </authorList>
    </citation>
    <scope>NUCLEOTIDE SEQUENCE [LARGE SCALE GENOMIC DNA]</scope>
    <source>
        <strain evidence="1 2">Nb-231</strain>
    </source>
</reference>
<dbReference type="STRING" id="314278.NB231_11139"/>
<organism evidence="1 2">
    <name type="scientific">Nitrococcus mobilis Nb-231</name>
    <dbReference type="NCBI Taxonomy" id="314278"/>
    <lineage>
        <taxon>Bacteria</taxon>
        <taxon>Pseudomonadati</taxon>
        <taxon>Pseudomonadota</taxon>
        <taxon>Gammaproteobacteria</taxon>
        <taxon>Chromatiales</taxon>
        <taxon>Ectothiorhodospiraceae</taxon>
        <taxon>Nitrococcus</taxon>
    </lineage>
</organism>
<dbReference type="Proteomes" id="UP000003374">
    <property type="component" value="Unassembled WGS sequence"/>
</dbReference>
<evidence type="ECO:0000313" key="2">
    <source>
        <dbReference type="Proteomes" id="UP000003374"/>
    </source>
</evidence>